<dbReference type="Proteomes" id="UP000646308">
    <property type="component" value="Unassembled WGS sequence"/>
</dbReference>
<evidence type="ECO:0000313" key="16">
    <source>
        <dbReference type="Proteomes" id="UP000646308"/>
    </source>
</evidence>
<evidence type="ECO:0000256" key="9">
    <source>
        <dbReference type="ARBA" id="ARBA00023012"/>
    </source>
</evidence>
<evidence type="ECO:0000313" key="15">
    <source>
        <dbReference type="Proteomes" id="UP000195208"/>
    </source>
</evidence>
<keyword evidence="7 14" id="KW-0418">Kinase</keyword>
<dbReference type="InterPro" id="IPR036890">
    <property type="entry name" value="HATPase_C_sf"/>
</dbReference>
<evidence type="ECO:0000256" key="1">
    <source>
        <dbReference type="ARBA" id="ARBA00000085"/>
    </source>
</evidence>
<dbReference type="Gene3D" id="3.30.565.10">
    <property type="entry name" value="Histidine kinase-like ATPase, C-terminal domain"/>
    <property type="match status" value="1"/>
</dbReference>
<dbReference type="PROSITE" id="PS50109">
    <property type="entry name" value="HIS_KIN"/>
    <property type="match status" value="1"/>
</dbReference>
<feature type="transmembrane region" description="Helical" evidence="11">
    <location>
        <begin position="189"/>
        <end position="210"/>
    </location>
</feature>
<comment type="subcellular location">
    <subcellularLocation>
        <location evidence="2">Membrane</location>
        <topology evidence="2">Multi-pass membrane protein</topology>
    </subcellularLocation>
</comment>
<keyword evidence="6" id="KW-0547">Nucleotide-binding</keyword>
<evidence type="ECO:0000256" key="11">
    <source>
        <dbReference type="SAM" id="Phobius"/>
    </source>
</evidence>
<dbReference type="GO" id="GO:0000155">
    <property type="term" value="F:phosphorelay sensor kinase activity"/>
    <property type="evidence" value="ECO:0007669"/>
    <property type="project" value="InterPro"/>
</dbReference>
<evidence type="ECO:0000313" key="13">
    <source>
        <dbReference type="EMBL" id="NJI01396.1"/>
    </source>
</evidence>
<keyword evidence="15" id="KW-1185">Reference proteome</keyword>
<dbReference type="SMART" id="SM00388">
    <property type="entry name" value="HisKA"/>
    <property type="match status" value="1"/>
</dbReference>
<evidence type="ECO:0000256" key="10">
    <source>
        <dbReference type="ARBA" id="ARBA00023136"/>
    </source>
</evidence>
<keyword evidence="4" id="KW-0597">Phosphoprotein</keyword>
<keyword evidence="8" id="KW-0067">ATP-binding</keyword>
<dbReference type="KEGG" id="sagq:EP23_08540"/>
<dbReference type="PANTHER" id="PTHR43547">
    <property type="entry name" value="TWO-COMPONENT HISTIDINE KINASE"/>
    <property type="match status" value="1"/>
</dbReference>
<keyword evidence="10 11" id="KW-0472">Membrane</keyword>
<dbReference type="AlphaFoldDB" id="A0A242VDH8"/>
<dbReference type="InterPro" id="IPR003661">
    <property type="entry name" value="HisK_dim/P_dom"/>
</dbReference>
<accession>A0A242VDH8</accession>
<feature type="transmembrane region" description="Helical" evidence="11">
    <location>
        <begin position="12"/>
        <end position="35"/>
    </location>
</feature>
<organism evidence="13 16">
    <name type="scientific">Staphylococcus agnetis</name>
    <dbReference type="NCBI Taxonomy" id="985762"/>
    <lineage>
        <taxon>Bacteria</taxon>
        <taxon>Bacillati</taxon>
        <taxon>Bacillota</taxon>
        <taxon>Bacilli</taxon>
        <taxon>Bacillales</taxon>
        <taxon>Staphylococcaceae</taxon>
        <taxon>Staphylococcus</taxon>
    </lineage>
</organism>
<keyword evidence="9" id="KW-0902">Two-component regulatory system</keyword>
<feature type="domain" description="Histidine kinase" evidence="12">
    <location>
        <begin position="284"/>
        <end position="488"/>
    </location>
</feature>
<dbReference type="EMBL" id="WMFL01000013">
    <property type="protein sequence ID" value="NJI01396.1"/>
    <property type="molecule type" value="Genomic_DNA"/>
</dbReference>
<keyword evidence="11" id="KW-0812">Transmembrane</keyword>
<dbReference type="EC" id="2.7.13.3" evidence="3"/>
<comment type="catalytic activity">
    <reaction evidence="1">
        <text>ATP + protein L-histidine = ADP + protein N-phospho-L-histidine.</text>
        <dbReference type="EC" id="2.7.13.3"/>
    </reaction>
</comment>
<dbReference type="GO" id="GO:0016020">
    <property type="term" value="C:membrane"/>
    <property type="evidence" value="ECO:0007669"/>
    <property type="project" value="UniProtKB-SubCell"/>
</dbReference>
<dbReference type="Pfam" id="PF02518">
    <property type="entry name" value="HATPase_c"/>
    <property type="match status" value="1"/>
</dbReference>
<dbReference type="CDD" id="cd00082">
    <property type="entry name" value="HisKA"/>
    <property type="match status" value="1"/>
</dbReference>
<evidence type="ECO:0000259" key="12">
    <source>
        <dbReference type="PROSITE" id="PS50109"/>
    </source>
</evidence>
<dbReference type="OrthoDB" id="368131at2"/>
<dbReference type="InterPro" id="IPR003594">
    <property type="entry name" value="HATPase_dom"/>
</dbReference>
<dbReference type="Gene3D" id="1.10.287.130">
    <property type="match status" value="1"/>
</dbReference>
<dbReference type="PANTHER" id="PTHR43547:SF2">
    <property type="entry name" value="HYBRID SIGNAL TRANSDUCTION HISTIDINE KINASE C"/>
    <property type="match status" value="1"/>
</dbReference>
<dbReference type="PRINTS" id="PR00344">
    <property type="entry name" value="BCTRLSENSOR"/>
</dbReference>
<dbReference type="InterPro" id="IPR005467">
    <property type="entry name" value="His_kinase_dom"/>
</dbReference>
<reference evidence="14 15" key="1">
    <citation type="submission" date="2017-04" db="EMBL/GenBank/DDBJ databases">
        <title>Staphylococcus agnetis, a potential pathogen in the broiler production.</title>
        <authorList>
            <person name="Poulsen L."/>
        </authorList>
    </citation>
    <scope>NUCLEOTIDE SEQUENCE [LARGE SCALE GENOMIC DNA]</scope>
    <source>
        <strain evidence="14 15">723_310714_2_2_spleen</strain>
    </source>
</reference>
<evidence type="ECO:0000256" key="5">
    <source>
        <dbReference type="ARBA" id="ARBA00022679"/>
    </source>
</evidence>
<evidence type="ECO:0000313" key="14">
    <source>
        <dbReference type="EMBL" id="OTW30387.1"/>
    </source>
</evidence>
<dbReference type="GeneID" id="57692638"/>
<dbReference type="InterPro" id="IPR036097">
    <property type="entry name" value="HisK_dim/P_sf"/>
</dbReference>
<proteinExistence type="predicted"/>
<dbReference type="GO" id="GO:0005524">
    <property type="term" value="F:ATP binding"/>
    <property type="evidence" value="ECO:0007669"/>
    <property type="project" value="UniProtKB-KW"/>
</dbReference>
<evidence type="ECO:0000256" key="4">
    <source>
        <dbReference type="ARBA" id="ARBA00022553"/>
    </source>
</evidence>
<evidence type="ECO:0000256" key="8">
    <source>
        <dbReference type="ARBA" id="ARBA00022840"/>
    </source>
</evidence>
<name>A0A242VDH8_9STAP</name>
<dbReference type="SMART" id="SM00387">
    <property type="entry name" value="HATPase_c"/>
    <property type="match status" value="1"/>
</dbReference>
<sequence>MNKRFIIKFAKYMSLYFFVTTLLTLVGFILFTYLASKPSHINNLTEFDLELYPPYSPKEVEVPMPVLELAKQSKADVYVTKLNGTIVYPHNVKGNIKSRLIKNAYQSHSIRYKYGAEHYYFIYIYPKGENPDIKNVKNIDVHMLLESMRTNGLNPYEFNISNGNLTFYENSGIDRFDTTIVQEHTNTIYLSWLVIIIANIVSILIFSWMISRRISRPLFFYSRWIKNLSVGRLHQPDARVHNRERTRRIYQELDDAIFTLNKQLVKDRFYHDQIQYYKTKWISQISHDLKSPLTSIYGFSKLVRGATDADQQHLKLISEKADYIREVIDNLSAQFKYETEQMEYHREAFEIQSTVERVKSTIGFEKIKIDFNFPPETTFYGNKLYFERMLFNLINNSLDHNAINPDITISFDIDARDLFIDYQDNGKGLPSYKLDDLIKKSYTSKKEKGEHGLGLSIIRDAVDFHQGELTLVPSNKGAHFKIYLPTITQSNDNK</sequence>
<keyword evidence="5" id="KW-0808">Transferase</keyword>
<dbReference type="Proteomes" id="UP000195208">
    <property type="component" value="Unassembled WGS sequence"/>
</dbReference>
<dbReference type="SUPFAM" id="SSF47384">
    <property type="entry name" value="Homodimeric domain of signal transducing histidine kinase"/>
    <property type="match status" value="1"/>
</dbReference>
<protein>
    <recommendedName>
        <fullName evidence="3">histidine kinase</fullName>
        <ecNumber evidence="3">2.7.13.3</ecNumber>
    </recommendedName>
</protein>
<dbReference type="InterPro" id="IPR004358">
    <property type="entry name" value="Sig_transdc_His_kin-like_C"/>
</dbReference>
<evidence type="ECO:0000256" key="6">
    <source>
        <dbReference type="ARBA" id="ARBA00022741"/>
    </source>
</evidence>
<dbReference type="SUPFAM" id="SSF55874">
    <property type="entry name" value="ATPase domain of HSP90 chaperone/DNA topoisomerase II/histidine kinase"/>
    <property type="match status" value="1"/>
</dbReference>
<dbReference type="EMBL" id="NEFX01000019">
    <property type="protein sequence ID" value="OTW30387.1"/>
    <property type="molecule type" value="Genomic_DNA"/>
</dbReference>
<evidence type="ECO:0000256" key="2">
    <source>
        <dbReference type="ARBA" id="ARBA00004141"/>
    </source>
</evidence>
<evidence type="ECO:0000256" key="7">
    <source>
        <dbReference type="ARBA" id="ARBA00022777"/>
    </source>
</evidence>
<dbReference type="CDD" id="cd00075">
    <property type="entry name" value="HATPase"/>
    <property type="match status" value="1"/>
</dbReference>
<reference evidence="13" key="2">
    <citation type="submission" date="2019-11" db="EMBL/GenBank/DDBJ databases">
        <title>Whole genome comparisons of Staphylococcus agnetis isolates from cattle and chickens.</title>
        <authorList>
            <person name="Rhoads D."/>
            <person name="Shwani A."/>
            <person name="Adkins P."/>
            <person name="Calcutt M."/>
            <person name="Middleton J."/>
        </authorList>
    </citation>
    <scope>NUCLEOTIDE SEQUENCE</scope>
    <source>
        <strain evidence="13">1387</strain>
    </source>
</reference>
<dbReference type="RefSeq" id="WP_060551889.1">
    <property type="nucleotide sequence ID" value="NZ_CP009623.1"/>
</dbReference>
<dbReference type="Pfam" id="PF00512">
    <property type="entry name" value="HisKA"/>
    <property type="match status" value="1"/>
</dbReference>
<gene>
    <name evidence="14" type="ORF">B9M88_10130</name>
    <name evidence="13" type="ORF">GLV84_00650</name>
</gene>
<keyword evidence="11" id="KW-1133">Transmembrane helix</keyword>
<comment type="caution">
    <text evidence="13">The sequence shown here is derived from an EMBL/GenBank/DDBJ whole genome shotgun (WGS) entry which is preliminary data.</text>
</comment>
<evidence type="ECO:0000256" key="3">
    <source>
        <dbReference type="ARBA" id="ARBA00012438"/>
    </source>
</evidence>